<comment type="caution">
    <text evidence="3">The sequence shown here is derived from an EMBL/GenBank/DDBJ whole genome shotgun (WGS) entry which is preliminary data.</text>
</comment>
<dbReference type="Proteomes" id="UP001642484">
    <property type="component" value="Unassembled WGS sequence"/>
</dbReference>
<dbReference type="InterPro" id="IPR007157">
    <property type="entry name" value="PspA_VIPP1"/>
</dbReference>
<proteinExistence type="inferred from homology"/>
<evidence type="ECO:0000313" key="3">
    <source>
        <dbReference type="EMBL" id="CAK9096753.1"/>
    </source>
</evidence>
<protein>
    <recommendedName>
        <fullName evidence="5">Biogenesis of lysosome-related organelles complex 1 subunit 1</fullName>
    </recommendedName>
</protein>
<name>A0ABP0R844_9DINO</name>
<evidence type="ECO:0000256" key="2">
    <source>
        <dbReference type="SAM" id="MobiDB-lite"/>
    </source>
</evidence>
<sequence length="280" mass="31081">MNTLRNASLLRYVSKCGNAAPLVKRRSEARRTRRTSVGDISRRQATDAGGRPSSFRGIKTEPWLMASSASWQHSHLYPGPLPTQNTFIHFPVSLEGFHERQAFSCPVTPVSEPGEAAMWAGPCCISSHAGLDRHLLQLGLPHLLPKSAHDTREKSTAAPQVLQGMEDRELVLDPSLDEVQGDLAKVLATQARLVNQKERSLKRAEDWYRTAEMAVEEGDDERAKEAWSLRQSALQEATGLQNQIDAMTGNVEDVEELFESVKALEARVGRGLQEERSTDM</sequence>
<comment type="similarity">
    <text evidence="1">Belongs to the PspA/Vipp/IM30 family.</text>
</comment>
<organism evidence="3 4">
    <name type="scientific">Durusdinium trenchii</name>
    <dbReference type="NCBI Taxonomy" id="1381693"/>
    <lineage>
        <taxon>Eukaryota</taxon>
        <taxon>Sar</taxon>
        <taxon>Alveolata</taxon>
        <taxon>Dinophyceae</taxon>
        <taxon>Suessiales</taxon>
        <taxon>Symbiodiniaceae</taxon>
        <taxon>Durusdinium</taxon>
    </lineage>
</organism>
<dbReference type="PANTHER" id="PTHR31088">
    <property type="entry name" value="MEMBRANE-ASSOCIATED PROTEIN VIPP1, CHLOROPLASTIC"/>
    <property type="match status" value="1"/>
</dbReference>
<evidence type="ECO:0008006" key="5">
    <source>
        <dbReference type="Google" id="ProtNLM"/>
    </source>
</evidence>
<feature type="region of interest" description="Disordered" evidence="2">
    <location>
        <begin position="23"/>
        <end position="55"/>
    </location>
</feature>
<gene>
    <name evidence="3" type="ORF">CCMP2556_LOCUS45991</name>
</gene>
<evidence type="ECO:0000256" key="1">
    <source>
        <dbReference type="ARBA" id="ARBA00043985"/>
    </source>
</evidence>
<dbReference type="PANTHER" id="PTHR31088:SF6">
    <property type="entry name" value="PHAGE SHOCK PROTEIN A"/>
    <property type="match status" value="1"/>
</dbReference>
<keyword evidence="4" id="KW-1185">Reference proteome</keyword>
<reference evidence="3 4" key="1">
    <citation type="submission" date="2024-02" db="EMBL/GenBank/DDBJ databases">
        <authorList>
            <person name="Chen Y."/>
            <person name="Shah S."/>
            <person name="Dougan E. K."/>
            <person name="Thang M."/>
            <person name="Chan C."/>
        </authorList>
    </citation>
    <scope>NUCLEOTIDE SEQUENCE [LARGE SCALE GENOMIC DNA]</scope>
</reference>
<accession>A0ABP0R844</accession>
<dbReference type="EMBL" id="CAXAMN010025650">
    <property type="protein sequence ID" value="CAK9096753.1"/>
    <property type="molecule type" value="Genomic_DNA"/>
</dbReference>
<evidence type="ECO:0000313" key="4">
    <source>
        <dbReference type="Proteomes" id="UP001642484"/>
    </source>
</evidence>